<dbReference type="HOGENOM" id="CLU_432792_0_0_1"/>
<dbReference type="EMBL" id="KL142392">
    <property type="protein sequence ID" value="KDR71657.1"/>
    <property type="molecule type" value="Genomic_DNA"/>
</dbReference>
<dbReference type="Proteomes" id="UP000027222">
    <property type="component" value="Unassembled WGS sequence"/>
</dbReference>
<gene>
    <name evidence="4" type="ORF">GALMADRAFT_795529</name>
</gene>
<evidence type="ECO:0000256" key="2">
    <source>
        <dbReference type="SAM" id="Phobius"/>
    </source>
</evidence>
<evidence type="ECO:0000256" key="3">
    <source>
        <dbReference type="SAM" id="SignalP"/>
    </source>
</evidence>
<proteinExistence type="predicted"/>
<accession>A0A067SNN7</accession>
<dbReference type="AlphaFoldDB" id="A0A067SNN7"/>
<keyword evidence="3" id="KW-0732">Signal</keyword>
<evidence type="ECO:0008006" key="6">
    <source>
        <dbReference type="Google" id="ProtNLM"/>
    </source>
</evidence>
<reference evidence="5" key="1">
    <citation type="journal article" date="2014" name="Proc. Natl. Acad. Sci. U.S.A.">
        <title>Extensive sampling of basidiomycete genomes demonstrates inadequacy of the white-rot/brown-rot paradigm for wood decay fungi.</title>
        <authorList>
            <person name="Riley R."/>
            <person name="Salamov A.A."/>
            <person name="Brown D.W."/>
            <person name="Nagy L.G."/>
            <person name="Floudas D."/>
            <person name="Held B.W."/>
            <person name="Levasseur A."/>
            <person name="Lombard V."/>
            <person name="Morin E."/>
            <person name="Otillar R."/>
            <person name="Lindquist E.A."/>
            <person name="Sun H."/>
            <person name="LaButti K.M."/>
            <person name="Schmutz J."/>
            <person name="Jabbour D."/>
            <person name="Luo H."/>
            <person name="Baker S.E."/>
            <person name="Pisabarro A.G."/>
            <person name="Walton J.D."/>
            <person name="Blanchette R.A."/>
            <person name="Henrissat B."/>
            <person name="Martin F."/>
            <person name="Cullen D."/>
            <person name="Hibbett D.S."/>
            <person name="Grigoriev I.V."/>
        </authorList>
    </citation>
    <scope>NUCLEOTIDE SEQUENCE [LARGE SCALE GENOMIC DNA]</scope>
    <source>
        <strain evidence="5">CBS 339.88</strain>
    </source>
</reference>
<evidence type="ECO:0000256" key="1">
    <source>
        <dbReference type="SAM" id="MobiDB-lite"/>
    </source>
</evidence>
<name>A0A067SNN7_GALM3</name>
<keyword evidence="2" id="KW-0472">Membrane</keyword>
<keyword evidence="2" id="KW-1133">Transmembrane helix</keyword>
<feature type="chain" id="PRO_5001646064" description="Transmembrane protein" evidence="3">
    <location>
        <begin position="19"/>
        <end position="632"/>
    </location>
</feature>
<feature type="transmembrane region" description="Helical" evidence="2">
    <location>
        <begin position="151"/>
        <end position="171"/>
    </location>
</feature>
<feature type="region of interest" description="Disordered" evidence="1">
    <location>
        <begin position="552"/>
        <end position="632"/>
    </location>
</feature>
<feature type="region of interest" description="Disordered" evidence="1">
    <location>
        <begin position="270"/>
        <end position="305"/>
    </location>
</feature>
<keyword evidence="5" id="KW-1185">Reference proteome</keyword>
<evidence type="ECO:0000313" key="5">
    <source>
        <dbReference type="Proteomes" id="UP000027222"/>
    </source>
</evidence>
<organism evidence="4 5">
    <name type="scientific">Galerina marginata (strain CBS 339.88)</name>
    <dbReference type="NCBI Taxonomy" id="685588"/>
    <lineage>
        <taxon>Eukaryota</taxon>
        <taxon>Fungi</taxon>
        <taxon>Dikarya</taxon>
        <taxon>Basidiomycota</taxon>
        <taxon>Agaricomycotina</taxon>
        <taxon>Agaricomycetes</taxon>
        <taxon>Agaricomycetidae</taxon>
        <taxon>Agaricales</taxon>
        <taxon>Agaricineae</taxon>
        <taxon>Strophariaceae</taxon>
        <taxon>Galerina</taxon>
    </lineage>
</organism>
<evidence type="ECO:0000313" key="4">
    <source>
        <dbReference type="EMBL" id="KDR71657.1"/>
    </source>
</evidence>
<protein>
    <recommendedName>
        <fullName evidence="6">Transmembrane protein</fullName>
    </recommendedName>
</protein>
<feature type="compositionally biased region" description="Low complexity" evidence="1">
    <location>
        <begin position="414"/>
        <end position="426"/>
    </location>
</feature>
<feature type="region of interest" description="Disordered" evidence="1">
    <location>
        <begin position="388"/>
        <end position="426"/>
    </location>
</feature>
<keyword evidence="2" id="KW-0812">Transmembrane</keyword>
<feature type="region of interest" description="Disordered" evidence="1">
    <location>
        <begin position="470"/>
        <end position="497"/>
    </location>
</feature>
<dbReference type="OrthoDB" id="3269515at2759"/>
<feature type="region of interest" description="Disordered" evidence="1">
    <location>
        <begin position="107"/>
        <end position="139"/>
    </location>
</feature>
<feature type="signal peptide" evidence="3">
    <location>
        <begin position="1"/>
        <end position="18"/>
    </location>
</feature>
<sequence>MWTPRLWLLWFHLPVALGKGSAGSSNLPYSPGTVTSSQYDTKSWLSLRQVPLPNPGPTTSTYDFWWPFPAATPPPTTTNPPAPNPTILISVIPNSSIAPNSVVSSSTIGSSTSRSSTPASSFSETSSSSSASTPATTTAAASPSKFNFVDLVPAFGAVGIFVLAVALWVLYGCCTRRPRIRTDDGELLCGPPYVSPYNHVARDIEERGQEEQEEMLQIPKYGRRDVSGQYRWPSFNQPPPFDPAKGFYVPDEYTDDEGYFDANLIVPQANTGRSSSYRTRRRSRSRQSAAAPAGPSPPRSLPGSDSTSIALLELYESDEDEAAYRKEKETPWESLRHKSIKRGILEQVKKENKWMDSIRSSIAGGSGFLSRGSTKSKKSLVFPADVAGEVSGESQPQIGRRRGHVRADSDLYIDPSTSSSTDVPVPNPSVHVAAVVKPLNVTKPKPALDSGRPGIRRGFTWLKDASGSFPHLSSHINESRSRSKSRSRSASPVKAGSNGVAIEDTLGASLSMVACRDLLPQSPSQIMSPPLESQMCFTPMPLTIAKMPTPITARSKSKSREGASPTKIPNARIGRRPQSPAPALPSLPYFDGEDVASHHAEHSRGRRLRKFPGPDFFSPSKAPKYKDAADGV</sequence>